<feature type="compositionally biased region" description="Polar residues" evidence="1">
    <location>
        <begin position="115"/>
        <end position="128"/>
    </location>
</feature>
<proteinExistence type="predicted"/>
<sequence length="137" mass="15373">MAQLPMLWYKQSCKMAPKGTHKQISSNPFYVRHLLLCLVRFHNAEEFLRVQESLEPTNIRIWHDDKPFGWPASAFYSPCLRSCRCSTGHKQPTPTPAPTPAPSDAVRQVAHGNLQAATSRKAGSSRISQGKPEYLSP</sequence>
<name>Q6IGV2_DROME</name>
<protein>
    <submittedName>
        <fullName evidence="2">HDC05090</fullName>
    </submittedName>
</protein>
<accession>Q6IGV2</accession>
<feature type="region of interest" description="Disordered" evidence="1">
    <location>
        <begin position="86"/>
        <end position="137"/>
    </location>
</feature>
<dbReference type="EMBL" id="BK003664">
    <property type="protein sequence ID" value="DAA02362.1"/>
    <property type="molecule type" value="Genomic_DNA"/>
</dbReference>
<gene>
    <name evidence="2" type="ORF">HDC05090</name>
</gene>
<evidence type="ECO:0000256" key="1">
    <source>
        <dbReference type="SAM" id="MobiDB-lite"/>
    </source>
</evidence>
<organism evidence="2">
    <name type="scientific">Drosophila melanogaster</name>
    <name type="common">Fruit fly</name>
    <dbReference type="NCBI Taxonomy" id="7227"/>
    <lineage>
        <taxon>Eukaryota</taxon>
        <taxon>Metazoa</taxon>
        <taxon>Ecdysozoa</taxon>
        <taxon>Arthropoda</taxon>
        <taxon>Hexapoda</taxon>
        <taxon>Insecta</taxon>
        <taxon>Pterygota</taxon>
        <taxon>Neoptera</taxon>
        <taxon>Endopterygota</taxon>
        <taxon>Diptera</taxon>
        <taxon>Brachycera</taxon>
        <taxon>Muscomorpha</taxon>
        <taxon>Ephydroidea</taxon>
        <taxon>Drosophilidae</taxon>
        <taxon>Drosophila</taxon>
        <taxon>Sophophora</taxon>
    </lineage>
</organism>
<reference evidence="2" key="1">
    <citation type="journal article" date="2003" name="Genome Biol.">
        <title>An integrated gene annotation and transcriptional profiling approach towards the full gene content of the Drosophila genome.</title>
        <authorList>
            <person name="Hild M."/>
            <person name="Beckmann B."/>
            <person name="Haas S.A."/>
            <person name="Koch B."/>
            <person name="Solovyev V."/>
            <person name="Busold C."/>
            <person name="Fellenberg K."/>
            <person name="Boutros M."/>
            <person name="Vingron M."/>
            <person name="Sauer F."/>
            <person name="Hoheisel J.D."/>
            <person name="Paro R."/>
        </authorList>
    </citation>
    <scope>NUCLEOTIDE SEQUENCE</scope>
</reference>
<evidence type="ECO:0000313" key="2">
    <source>
        <dbReference type="EMBL" id="DAA02362.1"/>
    </source>
</evidence>
<dbReference type="AlphaFoldDB" id="Q6IGV2"/>